<dbReference type="Gene3D" id="3.40.50.300">
    <property type="entry name" value="P-loop containing nucleotide triphosphate hydrolases"/>
    <property type="match status" value="1"/>
</dbReference>
<gene>
    <name evidence="1" type="ORF">FB472_0186</name>
</gene>
<evidence type="ECO:0000313" key="1">
    <source>
        <dbReference type="EMBL" id="TQO18666.1"/>
    </source>
</evidence>
<dbReference type="Proteomes" id="UP000316560">
    <property type="component" value="Unassembled WGS sequence"/>
</dbReference>
<dbReference type="AlphaFoldDB" id="A0A8H2PSY7"/>
<organism evidence="1 2">
    <name type="scientific">Rhodoglobus vestalii</name>
    <dbReference type="NCBI Taxonomy" id="193384"/>
    <lineage>
        <taxon>Bacteria</taxon>
        <taxon>Bacillati</taxon>
        <taxon>Actinomycetota</taxon>
        <taxon>Actinomycetes</taxon>
        <taxon>Micrococcales</taxon>
        <taxon>Microbacteriaceae</taxon>
        <taxon>Rhodoglobus</taxon>
    </lineage>
</organism>
<keyword evidence="2" id="KW-1185">Reference proteome</keyword>
<dbReference type="InterPro" id="IPR027417">
    <property type="entry name" value="P-loop_NTPase"/>
</dbReference>
<dbReference type="EMBL" id="VFRA01000001">
    <property type="protein sequence ID" value="TQO18666.1"/>
    <property type="molecule type" value="Genomic_DNA"/>
</dbReference>
<accession>A0A8H2PSY7</accession>
<sequence>MSHAIDTIEHMFEYRQVSPVSTQASSAAAEALPSVPSTQKRQAGAAADRVAELQSRISQMQSRTLNAKLIPTHPAIGQLLPGGGLQQGNVYSIDKSMMLLMALLAPPSAAGSWCAVIGVPEFGIEAAARFGVDLERLVLVPRPGDQWLAVTAAIADVVEVVVMRPPARASDSAVARLASRLRQRKSTLLMMGSWPQSEAMVSLGESRWHGIGAGHGHLAAREVTVIVTSKSTSRPRSARLWLPDSSENVRAYGDHERAKPELTVLPELTALPEIVVQAQRVSA</sequence>
<comment type="caution">
    <text evidence="1">The sequence shown here is derived from an EMBL/GenBank/DDBJ whole genome shotgun (WGS) entry which is preliminary data.</text>
</comment>
<evidence type="ECO:0008006" key="3">
    <source>
        <dbReference type="Google" id="ProtNLM"/>
    </source>
</evidence>
<dbReference type="OrthoDB" id="3873597at2"/>
<reference evidence="1 2" key="1">
    <citation type="submission" date="2019-06" db="EMBL/GenBank/DDBJ databases">
        <title>Sequencing the genomes of 1000 actinobacteria strains.</title>
        <authorList>
            <person name="Klenk H.-P."/>
        </authorList>
    </citation>
    <scope>NUCLEOTIDE SEQUENCE [LARGE SCALE GENOMIC DNA]</scope>
    <source>
        <strain evidence="1 2">DSM 21947</strain>
    </source>
</reference>
<name>A0A8H2PSY7_9MICO</name>
<proteinExistence type="predicted"/>
<evidence type="ECO:0000313" key="2">
    <source>
        <dbReference type="Proteomes" id="UP000316560"/>
    </source>
</evidence>
<protein>
    <recommendedName>
        <fullName evidence="3">Protein ImuA</fullName>
    </recommendedName>
</protein>